<evidence type="ECO:0000256" key="1">
    <source>
        <dbReference type="ARBA" id="ARBA00005995"/>
    </source>
</evidence>
<accession>A0A7J6W4X9</accession>
<dbReference type="GO" id="GO:0006598">
    <property type="term" value="P:polyamine catabolic process"/>
    <property type="evidence" value="ECO:0007669"/>
    <property type="project" value="TreeGrafter"/>
</dbReference>
<name>A0A7J6W4X9_THATH</name>
<reference evidence="4 5" key="1">
    <citation type="submission" date="2020-06" db="EMBL/GenBank/DDBJ databases">
        <title>Transcriptomic and genomic resources for Thalictrum thalictroides and T. hernandezii: Facilitating candidate gene discovery in an emerging model plant lineage.</title>
        <authorList>
            <person name="Arias T."/>
            <person name="Riano-Pachon D.M."/>
            <person name="Di Stilio V.S."/>
        </authorList>
    </citation>
    <scope>NUCLEOTIDE SEQUENCE [LARGE SCALE GENOMIC DNA]</scope>
    <source>
        <strain evidence="5">cv. WT478/WT964</strain>
        <tissue evidence="4">Leaves</tissue>
    </source>
</reference>
<feature type="chain" id="PRO_5029691953" evidence="2">
    <location>
        <begin position="31"/>
        <end position="175"/>
    </location>
</feature>
<dbReference type="GO" id="GO:0016491">
    <property type="term" value="F:oxidoreductase activity"/>
    <property type="evidence" value="ECO:0007669"/>
    <property type="project" value="InterPro"/>
</dbReference>
<dbReference type="AlphaFoldDB" id="A0A7J6W4X9"/>
<keyword evidence="2" id="KW-0732">Signal</keyword>
<feature type="non-terminal residue" evidence="4">
    <location>
        <position position="175"/>
    </location>
</feature>
<comment type="caution">
    <text evidence="4">The sequence shown here is derived from an EMBL/GenBank/DDBJ whole genome shotgun (WGS) entry which is preliminary data.</text>
</comment>
<sequence length="175" mass="18726">MMIMGANIGATLVMVALFSLLSFETMVVQAGPPTVIIVGAGMSGISAAKTLSDAGIKDILILEATDRIGGRMHKTQFAGLSVEMGANWVEGVNGEQMNPIWPMVNKLKLKTYLSDYENLTSNTYKQVGGLYDAATSKAAFEASEELSDFTTKTSTTLTATKQEDISILAAQRLKH</sequence>
<dbReference type="PANTHER" id="PTHR10742">
    <property type="entry name" value="FLAVIN MONOAMINE OXIDASE"/>
    <property type="match status" value="1"/>
</dbReference>
<gene>
    <name evidence="4" type="ORF">FRX31_018405</name>
</gene>
<dbReference type="InterPro" id="IPR050281">
    <property type="entry name" value="Flavin_monoamine_oxidase"/>
</dbReference>
<dbReference type="OrthoDB" id="5046242at2759"/>
<evidence type="ECO:0000256" key="2">
    <source>
        <dbReference type="SAM" id="SignalP"/>
    </source>
</evidence>
<evidence type="ECO:0000259" key="3">
    <source>
        <dbReference type="Pfam" id="PF01593"/>
    </source>
</evidence>
<dbReference type="SUPFAM" id="SSF51905">
    <property type="entry name" value="FAD/NAD(P)-binding domain"/>
    <property type="match status" value="1"/>
</dbReference>
<dbReference type="InterPro" id="IPR036188">
    <property type="entry name" value="FAD/NAD-bd_sf"/>
</dbReference>
<dbReference type="Proteomes" id="UP000554482">
    <property type="component" value="Unassembled WGS sequence"/>
</dbReference>
<dbReference type="EMBL" id="JABWDY010022020">
    <property type="protein sequence ID" value="KAF5192007.1"/>
    <property type="molecule type" value="Genomic_DNA"/>
</dbReference>
<keyword evidence="5" id="KW-1185">Reference proteome</keyword>
<evidence type="ECO:0000313" key="4">
    <source>
        <dbReference type="EMBL" id="KAF5192007.1"/>
    </source>
</evidence>
<feature type="domain" description="Amine oxidase" evidence="3">
    <location>
        <begin position="42"/>
        <end position="128"/>
    </location>
</feature>
<organism evidence="4 5">
    <name type="scientific">Thalictrum thalictroides</name>
    <name type="common">Rue-anemone</name>
    <name type="synonym">Anemone thalictroides</name>
    <dbReference type="NCBI Taxonomy" id="46969"/>
    <lineage>
        <taxon>Eukaryota</taxon>
        <taxon>Viridiplantae</taxon>
        <taxon>Streptophyta</taxon>
        <taxon>Embryophyta</taxon>
        <taxon>Tracheophyta</taxon>
        <taxon>Spermatophyta</taxon>
        <taxon>Magnoliopsida</taxon>
        <taxon>Ranunculales</taxon>
        <taxon>Ranunculaceae</taxon>
        <taxon>Thalictroideae</taxon>
        <taxon>Thalictrum</taxon>
    </lineage>
</organism>
<evidence type="ECO:0000313" key="5">
    <source>
        <dbReference type="Proteomes" id="UP000554482"/>
    </source>
</evidence>
<protein>
    <submittedName>
        <fullName evidence="4">Polyamine oxidase</fullName>
    </submittedName>
</protein>
<proteinExistence type="inferred from homology"/>
<dbReference type="Pfam" id="PF01593">
    <property type="entry name" value="Amino_oxidase"/>
    <property type="match status" value="1"/>
</dbReference>
<dbReference type="Gene3D" id="3.50.50.60">
    <property type="entry name" value="FAD/NAD(P)-binding domain"/>
    <property type="match status" value="1"/>
</dbReference>
<comment type="similarity">
    <text evidence="1">Belongs to the flavin monoamine oxidase family.</text>
</comment>
<dbReference type="PANTHER" id="PTHR10742:SF313">
    <property type="entry name" value="AMINE OXIDASE"/>
    <property type="match status" value="1"/>
</dbReference>
<dbReference type="InterPro" id="IPR002937">
    <property type="entry name" value="Amino_oxidase"/>
</dbReference>
<feature type="signal peptide" evidence="2">
    <location>
        <begin position="1"/>
        <end position="30"/>
    </location>
</feature>